<organism evidence="1">
    <name type="scientific">Timema douglasi</name>
    <name type="common">Walking stick</name>
    <dbReference type="NCBI Taxonomy" id="61478"/>
    <lineage>
        <taxon>Eukaryota</taxon>
        <taxon>Metazoa</taxon>
        <taxon>Ecdysozoa</taxon>
        <taxon>Arthropoda</taxon>
        <taxon>Hexapoda</taxon>
        <taxon>Insecta</taxon>
        <taxon>Pterygota</taxon>
        <taxon>Neoptera</taxon>
        <taxon>Polyneoptera</taxon>
        <taxon>Phasmatodea</taxon>
        <taxon>Timematodea</taxon>
        <taxon>Timematoidea</taxon>
        <taxon>Timematidae</taxon>
        <taxon>Timema</taxon>
    </lineage>
</organism>
<protein>
    <submittedName>
        <fullName evidence="1">Uncharacterized protein</fullName>
    </submittedName>
</protein>
<evidence type="ECO:0000313" key="1">
    <source>
        <dbReference type="EMBL" id="CAD7205206.1"/>
    </source>
</evidence>
<accession>A0A7R8VVH1</accession>
<proteinExistence type="predicted"/>
<sequence length="74" mass="8426">MSIRKKVGVCLVGCKHPNGRLYLTNILRNLCKYSLFQKEMVGGKGRPIRRGKFWTKTRTSASCLESNRFTCTSV</sequence>
<reference evidence="1" key="1">
    <citation type="submission" date="2020-11" db="EMBL/GenBank/DDBJ databases">
        <authorList>
            <person name="Tran Van P."/>
        </authorList>
    </citation>
    <scope>NUCLEOTIDE SEQUENCE</scope>
</reference>
<gene>
    <name evidence="1" type="ORF">TDIB3V08_LOCUS11360</name>
</gene>
<dbReference type="EMBL" id="OA574361">
    <property type="protein sequence ID" value="CAD7205206.1"/>
    <property type="molecule type" value="Genomic_DNA"/>
</dbReference>
<dbReference type="AlphaFoldDB" id="A0A7R8VVH1"/>
<name>A0A7R8VVH1_TIMDO</name>